<proteinExistence type="predicted"/>
<evidence type="ECO:0000313" key="3">
    <source>
        <dbReference type="EMBL" id="SVB10509.1"/>
    </source>
</evidence>
<dbReference type="AlphaFoldDB" id="A0A382BA19"/>
<dbReference type="InterPro" id="IPR033756">
    <property type="entry name" value="YlxH/NBP35"/>
</dbReference>
<protein>
    <submittedName>
        <fullName evidence="3">Uncharacterized protein</fullName>
    </submittedName>
</protein>
<accession>A0A382BA19</accession>
<dbReference type="Pfam" id="PF10609">
    <property type="entry name" value="ParA"/>
    <property type="match status" value="1"/>
</dbReference>
<keyword evidence="2" id="KW-0067">ATP-binding</keyword>
<dbReference type="Gene3D" id="3.40.50.300">
    <property type="entry name" value="P-loop containing nucleotide triphosphate hydrolases"/>
    <property type="match status" value="1"/>
</dbReference>
<evidence type="ECO:0000256" key="2">
    <source>
        <dbReference type="ARBA" id="ARBA00022840"/>
    </source>
</evidence>
<evidence type="ECO:0000256" key="1">
    <source>
        <dbReference type="ARBA" id="ARBA00022741"/>
    </source>
</evidence>
<reference evidence="3" key="1">
    <citation type="submission" date="2018-05" db="EMBL/GenBank/DDBJ databases">
        <authorList>
            <person name="Lanie J.A."/>
            <person name="Ng W.-L."/>
            <person name="Kazmierczak K.M."/>
            <person name="Andrzejewski T.M."/>
            <person name="Davidsen T.M."/>
            <person name="Wayne K.J."/>
            <person name="Tettelin H."/>
            <person name="Glass J.I."/>
            <person name="Rusch D."/>
            <person name="Podicherti R."/>
            <person name="Tsui H.-C.T."/>
            <person name="Winkler M.E."/>
        </authorList>
    </citation>
    <scope>NUCLEOTIDE SEQUENCE</scope>
</reference>
<sequence>NKESTHIDIDEKGAFTVTIDLFKKGGGERESQRLGVPLLGKIPLSQAIMDSTDSGEPITFSLPDTPDSKIFSDIVLQLENRLIS</sequence>
<gene>
    <name evidence="3" type="ORF">METZ01_LOCUS163363</name>
</gene>
<organism evidence="3">
    <name type="scientific">marine metagenome</name>
    <dbReference type="NCBI Taxonomy" id="408172"/>
    <lineage>
        <taxon>unclassified sequences</taxon>
        <taxon>metagenomes</taxon>
        <taxon>ecological metagenomes</taxon>
    </lineage>
</organism>
<name>A0A382BA19_9ZZZZ</name>
<dbReference type="GO" id="GO:0005524">
    <property type="term" value="F:ATP binding"/>
    <property type="evidence" value="ECO:0007669"/>
    <property type="project" value="UniProtKB-KW"/>
</dbReference>
<dbReference type="InterPro" id="IPR027417">
    <property type="entry name" value="P-loop_NTPase"/>
</dbReference>
<keyword evidence="1" id="KW-0547">Nucleotide-binding</keyword>
<dbReference type="EMBL" id="UINC01028826">
    <property type="protein sequence ID" value="SVB10509.1"/>
    <property type="molecule type" value="Genomic_DNA"/>
</dbReference>
<feature type="non-terminal residue" evidence="3">
    <location>
        <position position="1"/>
    </location>
</feature>